<evidence type="ECO:0000259" key="1">
    <source>
        <dbReference type="Pfam" id="PF08268"/>
    </source>
</evidence>
<gene>
    <name evidence="3" type="ORF">IFM89_018082</name>
</gene>
<dbReference type="Pfam" id="PF25019">
    <property type="entry name" value="LRR_R13L1-DRL21"/>
    <property type="match status" value="1"/>
</dbReference>
<comment type="caution">
    <text evidence="3">The sequence shown here is derived from an EMBL/GenBank/DDBJ whole genome shotgun (WGS) entry which is preliminary data.</text>
</comment>
<dbReference type="EMBL" id="JADFTS010000003">
    <property type="protein sequence ID" value="KAF9614329.1"/>
    <property type="molecule type" value="Genomic_DNA"/>
</dbReference>
<dbReference type="Proteomes" id="UP000631114">
    <property type="component" value="Unassembled WGS sequence"/>
</dbReference>
<reference evidence="3 4" key="1">
    <citation type="submission" date="2020-10" db="EMBL/GenBank/DDBJ databases">
        <title>The Coptis chinensis genome and diversification of protoberbering-type alkaloids.</title>
        <authorList>
            <person name="Wang B."/>
            <person name="Shu S."/>
            <person name="Song C."/>
            <person name="Liu Y."/>
        </authorList>
    </citation>
    <scope>NUCLEOTIDE SEQUENCE [LARGE SCALE GENOMIC DNA]</scope>
    <source>
        <strain evidence="3">HL-2020</strain>
        <tissue evidence="3">Leaf</tissue>
    </source>
</reference>
<dbReference type="InterPro" id="IPR056789">
    <property type="entry name" value="LRR_R13L1-DRL21"/>
</dbReference>
<dbReference type="OrthoDB" id="5319261at2759"/>
<feature type="domain" description="F-box associated beta-propeller type 3" evidence="1">
    <location>
        <begin position="190"/>
        <end position="450"/>
    </location>
</feature>
<evidence type="ECO:0000313" key="3">
    <source>
        <dbReference type="EMBL" id="KAF9614329.1"/>
    </source>
</evidence>
<accession>A0A835ICH1</accession>
<dbReference type="InterPro" id="IPR013187">
    <property type="entry name" value="F-box-assoc_dom_typ3"/>
</dbReference>
<name>A0A835ICH1_9MAGN</name>
<keyword evidence="4" id="KW-1185">Reference proteome</keyword>
<dbReference type="AlphaFoldDB" id="A0A835ICH1"/>
<dbReference type="SUPFAM" id="SSF52058">
    <property type="entry name" value="L domain-like"/>
    <property type="match status" value="1"/>
</dbReference>
<evidence type="ECO:0000259" key="2">
    <source>
        <dbReference type="Pfam" id="PF25019"/>
    </source>
</evidence>
<organism evidence="3 4">
    <name type="scientific">Coptis chinensis</name>
    <dbReference type="NCBI Taxonomy" id="261450"/>
    <lineage>
        <taxon>Eukaryota</taxon>
        <taxon>Viridiplantae</taxon>
        <taxon>Streptophyta</taxon>
        <taxon>Embryophyta</taxon>
        <taxon>Tracheophyta</taxon>
        <taxon>Spermatophyta</taxon>
        <taxon>Magnoliopsida</taxon>
        <taxon>Ranunculales</taxon>
        <taxon>Ranunculaceae</taxon>
        <taxon>Coptidoideae</taxon>
        <taxon>Coptis</taxon>
    </lineage>
</organism>
<proteinExistence type="predicted"/>
<dbReference type="InterPro" id="IPR032675">
    <property type="entry name" value="LRR_dom_sf"/>
</dbReference>
<dbReference type="Gene3D" id="3.80.10.10">
    <property type="entry name" value="Ribonuclease Inhibitor"/>
    <property type="match status" value="1"/>
</dbReference>
<dbReference type="InterPro" id="IPR050796">
    <property type="entry name" value="SCF_F-box_component"/>
</dbReference>
<dbReference type="InterPro" id="IPR017451">
    <property type="entry name" value="F-box-assoc_interact_dom"/>
</dbReference>
<dbReference type="PANTHER" id="PTHR31672">
    <property type="entry name" value="BNACNNG10540D PROTEIN"/>
    <property type="match status" value="1"/>
</dbReference>
<evidence type="ECO:0000313" key="4">
    <source>
        <dbReference type="Proteomes" id="UP000631114"/>
    </source>
</evidence>
<dbReference type="Pfam" id="PF08268">
    <property type="entry name" value="FBA_3"/>
    <property type="match status" value="1"/>
</dbReference>
<dbReference type="NCBIfam" id="TIGR01640">
    <property type="entry name" value="F_box_assoc_1"/>
    <property type="match status" value="1"/>
</dbReference>
<sequence length="484" mass="55162">MPKLEKWSSWNENGGREGILLPCLKKLNINNCPKLTRLLLSSSLECLYVGNCSEIVLRSLENLPCLSSLTISSFSEAVSFPERMLPNLTALQSLRIWSCEKLKILPEELGNLSSLKSFYISGCCELQCLPELTYLSKTNHHPDLLLSCRVSRNKLLPKIYYTRINHDNLTSNTIIPKTVAAPFMDIKPMYEILILGSCNGLICLSSIKSKLVTNRDHLMSLMTRQERDMYVLPIHDPIYVYNPITRENQELPCFEFCNVGKNVEQVVCGFGFDVVRREFKVVFVFFYKLDNENVFSEVGVYTLGTDTWRKLKVDVPHLVFKAEVAVSFEFANGSLHWIAEDVRSLVSKPFILSFNLVVEEFLVFPTPESVGLTRYYGPLEHCALGVLDKRLSLVDTSSGQFVDIWVVKDYDGEMCWNKQFSLEQNLICDSAIGLVRPIQVLKSGEILLFCGLTDLVAYNTESNQRRLLKLDRDSFRNLGTYFSL</sequence>
<feature type="domain" description="R13L1/DRL21-like LRR repeat region" evidence="2">
    <location>
        <begin position="28"/>
        <end position="123"/>
    </location>
</feature>
<protein>
    <submittedName>
        <fullName evidence="3">Uncharacterized protein</fullName>
    </submittedName>
</protein>
<dbReference type="PANTHER" id="PTHR31672:SF13">
    <property type="entry name" value="F-BOX PROTEIN CPR30-LIKE"/>
    <property type="match status" value="1"/>
</dbReference>